<dbReference type="EMBL" id="JAHRIO010001258">
    <property type="protein sequence ID" value="MEQ2158843.1"/>
    <property type="molecule type" value="Genomic_DNA"/>
</dbReference>
<organism evidence="2 3">
    <name type="scientific">Goodea atripinnis</name>
    <dbReference type="NCBI Taxonomy" id="208336"/>
    <lineage>
        <taxon>Eukaryota</taxon>
        <taxon>Metazoa</taxon>
        <taxon>Chordata</taxon>
        <taxon>Craniata</taxon>
        <taxon>Vertebrata</taxon>
        <taxon>Euteleostomi</taxon>
        <taxon>Actinopterygii</taxon>
        <taxon>Neopterygii</taxon>
        <taxon>Teleostei</taxon>
        <taxon>Neoteleostei</taxon>
        <taxon>Acanthomorphata</taxon>
        <taxon>Ovalentaria</taxon>
        <taxon>Atherinomorphae</taxon>
        <taxon>Cyprinodontiformes</taxon>
        <taxon>Goodeidae</taxon>
        <taxon>Goodea</taxon>
    </lineage>
</organism>
<reference evidence="2 3" key="1">
    <citation type="submission" date="2021-06" db="EMBL/GenBank/DDBJ databases">
        <authorList>
            <person name="Palmer J.M."/>
        </authorList>
    </citation>
    <scope>NUCLEOTIDE SEQUENCE [LARGE SCALE GENOMIC DNA]</scope>
    <source>
        <strain evidence="2 3">GA_2019</strain>
        <tissue evidence="2">Muscle</tissue>
    </source>
</reference>
<keyword evidence="1" id="KW-0472">Membrane</keyword>
<name>A0ABV0MIB1_9TELE</name>
<gene>
    <name evidence="2" type="ORF">GOODEAATRI_016350</name>
</gene>
<evidence type="ECO:0000313" key="3">
    <source>
        <dbReference type="Proteomes" id="UP001476798"/>
    </source>
</evidence>
<evidence type="ECO:0000313" key="2">
    <source>
        <dbReference type="EMBL" id="MEQ2158843.1"/>
    </source>
</evidence>
<dbReference type="Proteomes" id="UP001476798">
    <property type="component" value="Unassembled WGS sequence"/>
</dbReference>
<comment type="caution">
    <text evidence="2">The sequence shown here is derived from an EMBL/GenBank/DDBJ whole genome shotgun (WGS) entry which is preliminary data.</text>
</comment>
<accession>A0ABV0MIB1</accession>
<keyword evidence="1" id="KW-1133">Transmembrane helix</keyword>
<evidence type="ECO:0000256" key="1">
    <source>
        <dbReference type="SAM" id="Phobius"/>
    </source>
</evidence>
<keyword evidence="1" id="KW-0812">Transmembrane</keyword>
<protein>
    <submittedName>
        <fullName evidence="2">Uncharacterized protein</fullName>
    </submittedName>
</protein>
<sequence>MDENWSLHEHLLLQLICVISRVQIINSLLLLNTITGIIVRQLLPCDVTLGAEIISFTKPCIAFLLAILHNTVIQEAFWRPVETQAAGMPWSRKMTVWKASNTITPGNDGSLGFVLFIM</sequence>
<keyword evidence="3" id="KW-1185">Reference proteome</keyword>
<proteinExistence type="predicted"/>
<feature type="transmembrane region" description="Helical" evidence="1">
    <location>
        <begin position="12"/>
        <end position="31"/>
    </location>
</feature>